<sequence length="99" mass="10508">MPIICQADTPTPYLGIEGEMTIYTAAELYAQLAPFLTLGSPLVIDLSQVTEIDSAGLQLLMLAKRETLRAGVALNLNGHSPAVLEVFELCDLAGTLGHP</sequence>
<evidence type="ECO:0000313" key="3">
    <source>
        <dbReference type="Proteomes" id="UP000539985"/>
    </source>
</evidence>
<dbReference type="CDD" id="cd07043">
    <property type="entry name" value="STAS_anti-anti-sigma_factors"/>
    <property type="match status" value="1"/>
</dbReference>
<evidence type="ECO:0000259" key="1">
    <source>
        <dbReference type="PROSITE" id="PS50801"/>
    </source>
</evidence>
<dbReference type="InterPro" id="IPR036513">
    <property type="entry name" value="STAS_dom_sf"/>
</dbReference>
<proteinExistence type="predicted"/>
<dbReference type="RefSeq" id="WP_177101273.1">
    <property type="nucleotide sequence ID" value="NZ_JACAQB010000005.1"/>
</dbReference>
<dbReference type="Proteomes" id="UP000539985">
    <property type="component" value="Unassembled WGS sequence"/>
</dbReference>
<gene>
    <name evidence="2" type="ORF">HX882_08635</name>
</gene>
<reference evidence="2 3" key="1">
    <citation type="submission" date="2020-04" db="EMBL/GenBank/DDBJ databases">
        <title>Molecular characterization of pseudomonads from Agaricus bisporus reveal novel blotch 2 pathogens in Western Europe.</title>
        <authorList>
            <person name="Taparia T."/>
            <person name="Krijger M."/>
            <person name="Haynes E."/>
            <person name="Elpinstone J.G."/>
            <person name="Noble R."/>
            <person name="Van Der Wolf J."/>
        </authorList>
    </citation>
    <scope>NUCLEOTIDE SEQUENCE [LARGE SCALE GENOMIC DNA]</scope>
    <source>
        <strain evidence="2 3">H7001</strain>
    </source>
</reference>
<dbReference type="PANTHER" id="PTHR35849:SF2">
    <property type="entry name" value="BLR2341 PROTEIN"/>
    <property type="match status" value="1"/>
</dbReference>
<accession>A0A7Y7XA60</accession>
<dbReference type="Gene3D" id="3.30.750.24">
    <property type="entry name" value="STAS domain"/>
    <property type="match status" value="1"/>
</dbReference>
<dbReference type="PANTHER" id="PTHR35849">
    <property type="entry name" value="BLR2341 PROTEIN"/>
    <property type="match status" value="1"/>
</dbReference>
<name>A0A7Y7XA60_9PSED</name>
<dbReference type="EMBL" id="JACAQB010000005">
    <property type="protein sequence ID" value="NWB95951.1"/>
    <property type="molecule type" value="Genomic_DNA"/>
</dbReference>
<dbReference type="AlphaFoldDB" id="A0A7Y7XA60"/>
<dbReference type="InterPro" id="IPR002645">
    <property type="entry name" value="STAS_dom"/>
</dbReference>
<dbReference type="PROSITE" id="PS50801">
    <property type="entry name" value="STAS"/>
    <property type="match status" value="1"/>
</dbReference>
<dbReference type="InterPro" id="IPR052746">
    <property type="entry name" value="MlaB_ABC_Transporter"/>
</dbReference>
<protein>
    <submittedName>
        <fullName evidence="2">STAS domain-containing protein</fullName>
    </submittedName>
</protein>
<dbReference type="SUPFAM" id="SSF52091">
    <property type="entry name" value="SpoIIaa-like"/>
    <property type="match status" value="1"/>
</dbReference>
<dbReference type="Pfam" id="PF13466">
    <property type="entry name" value="STAS_2"/>
    <property type="match status" value="1"/>
</dbReference>
<evidence type="ECO:0000313" key="2">
    <source>
        <dbReference type="EMBL" id="NWB95951.1"/>
    </source>
</evidence>
<organism evidence="2 3">
    <name type="scientific">Pseudomonas gingeri</name>
    <dbReference type="NCBI Taxonomy" id="117681"/>
    <lineage>
        <taxon>Bacteria</taxon>
        <taxon>Pseudomonadati</taxon>
        <taxon>Pseudomonadota</taxon>
        <taxon>Gammaproteobacteria</taxon>
        <taxon>Pseudomonadales</taxon>
        <taxon>Pseudomonadaceae</taxon>
        <taxon>Pseudomonas</taxon>
    </lineage>
</organism>
<dbReference type="InterPro" id="IPR058548">
    <property type="entry name" value="MlaB-like_STAS"/>
</dbReference>
<feature type="domain" description="STAS" evidence="1">
    <location>
        <begin position="14"/>
        <end position="99"/>
    </location>
</feature>
<comment type="caution">
    <text evidence="2">The sequence shown here is derived from an EMBL/GenBank/DDBJ whole genome shotgun (WGS) entry which is preliminary data.</text>
</comment>